<organism evidence="2 3">
    <name type="scientific">Chloropicon roscoffensis</name>
    <dbReference type="NCBI Taxonomy" id="1461544"/>
    <lineage>
        <taxon>Eukaryota</taxon>
        <taxon>Viridiplantae</taxon>
        <taxon>Chlorophyta</taxon>
        <taxon>Chloropicophyceae</taxon>
        <taxon>Chloropicales</taxon>
        <taxon>Chloropicaceae</taxon>
        <taxon>Chloropicon</taxon>
    </lineage>
</organism>
<proteinExistence type="predicted"/>
<sequence length="579" mass="61043">MADEAAVGEPPYWNNMAGGMEAYHAFLRETLEAELAGSDRECAGPRASFWKGVGSFFFKRKKKSRRRGRTAASVLDLDPNVIRSLENHFQFLARISKTEAARKLSPERVQQLQAAFETRLTFAGEVGTPPSSMVRLNHVLETGKEMPWPRPALPEEDRCDCDFQALDEGALRLRTPQSDPDEPSSQTRGTLVIIDDYLGGELEGETEAVEIPKAPALPVADECPPPGLSPCSLQVDNPVVLTLAPGSGGSSTAVWSASEASSWLSDLSADSDSFATTFTSPESIRRWCGPRIMAAATPYYSPGPPSEAKDRPEEPGSDAAAAAAGGESSQDSTTTAVASPASFIYSQLRTPSLATWHDTPSITSVSVTRALYAKFNMTSDGEAGTEKAAKAAKASAAVVGGREEEDGTSAPDSTASAAPSEKSKPVVVTKLSPDSVLDDWTSPAPSTSAPSGGKIKAAQKLDDLLAESATEASRKFSEAYKMHKMQLLPTLLKKGVLDSLPPNLIATRPGGGANRGEGLAGKPGKELAVEAAISLKGCEFVPALASFGAPLDPETDLPVSFPASRSVLKPSTALGDDYE</sequence>
<dbReference type="AlphaFoldDB" id="A0AAX4PCL8"/>
<gene>
    <name evidence="2" type="ORF">HKI87_08g52920</name>
</gene>
<dbReference type="Proteomes" id="UP001472866">
    <property type="component" value="Chromosome 08"/>
</dbReference>
<evidence type="ECO:0000313" key="3">
    <source>
        <dbReference type="Proteomes" id="UP001472866"/>
    </source>
</evidence>
<reference evidence="2 3" key="1">
    <citation type="submission" date="2024-03" db="EMBL/GenBank/DDBJ databases">
        <title>Complete genome sequence of the green alga Chloropicon roscoffensis RCC1871.</title>
        <authorList>
            <person name="Lemieux C."/>
            <person name="Pombert J.-F."/>
            <person name="Otis C."/>
            <person name="Turmel M."/>
        </authorList>
    </citation>
    <scope>NUCLEOTIDE SEQUENCE [LARGE SCALE GENOMIC DNA]</scope>
    <source>
        <strain evidence="2 3">RCC1871</strain>
    </source>
</reference>
<keyword evidence="3" id="KW-1185">Reference proteome</keyword>
<dbReference type="EMBL" id="CP151508">
    <property type="protein sequence ID" value="WZN63741.1"/>
    <property type="molecule type" value="Genomic_DNA"/>
</dbReference>
<accession>A0AAX4PCL8</accession>
<feature type="region of interest" description="Disordered" evidence="1">
    <location>
        <begin position="396"/>
        <end position="454"/>
    </location>
</feature>
<evidence type="ECO:0000256" key="1">
    <source>
        <dbReference type="SAM" id="MobiDB-lite"/>
    </source>
</evidence>
<name>A0AAX4PCL8_9CHLO</name>
<feature type="compositionally biased region" description="Low complexity" evidence="1">
    <location>
        <begin position="408"/>
        <end position="420"/>
    </location>
</feature>
<feature type="region of interest" description="Disordered" evidence="1">
    <location>
        <begin position="298"/>
        <end position="335"/>
    </location>
</feature>
<evidence type="ECO:0000313" key="2">
    <source>
        <dbReference type="EMBL" id="WZN63741.1"/>
    </source>
</evidence>
<protein>
    <submittedName>
        <fullName evidence="2">Uncharacterized protein</fullName>
    </submittedName>
</protein>
<feature type="compositionally biased region" description="Low complexity" evidence="1">
    <location>
        <begin position="441"/>
        <end position="451"/>
    </location>
</feature>